<comment type="caution">
    <text evidence="6">The sequence shown here is derived from an EMBL/GenBank/DDBJ whole genome shotgun (WGS) entry which is preliminary data.</text>
</comment>
<evidence type="ECO:0000256" key="2">
    <source>
        <dbReference type="ARBA" id="ARBA00022837"/>
    </source>
</evidence>
<dbReference type="PANTHER" id="PTHR23048:SF0">
    <property type="entry name" value="CALMODULIN LIKE 3"/>
    <property type="match status" value="1"/>
</dbReference>
<sequence length="232" mass="26562">MASKSDKVDQEKIDATSTSKPEDKDITTDVVLNGTTKSSSNDKKEQKQKSTNKTTVFNGLDTEDSDVDFGGIEITEDQLDQIKKSWKILDEDEDGRITEDEILRGAQLIGLNPTVEEVREWLGETDVDGDSSLDYYEYEKLMRQHYAVASFQEHELRKAFAYFDTKGKGFLNRKQLYRALRNCGDQLSDEECDEFFSLADKNKDGVISLEGIKFCFHAYDVIIEYGTEKMYF</sequence>
<reference evidence="6" key="1">
    <citation type="submission" date="2018-11" db="EMBL/GenBank/DDBJ databases">
        <authorList>
            <person name="Alioto T."/>
            <person name="Alioto T."/>
        </authorList>
    </citation>
    <scope>NUCLEOTIDE SEQUENCE</scope>
</reference>
<dbReference type="Gene3D" id="1.10.238.10">
    <property type="entry name" value="EF-hand"/>
    <property type="match status" value="2"/>
</dbReference>
<accession>A0A8B6D4H0</accession>
<keyword evidence="1" id="KW-0677">Repeat</keyword>
<feature type="domain" description="EF-hand" evidence="5">
    <location>
        <begin position="77"/>
        <end position="112"/>
    </location>
</feature>
<dbReference type="Proteomes" id="UP000596742">
    <property type="component" value="Unassembled WGS sequence"/>
</dbReference>
<keyword evidence="3" id="KW-0514">Muscle protein</keyword>
<evidence type="ECO:0000256" key="4">
    <source>
        <dbReference type="SAM" id="MobiDB-lite"/>
    </source>
</evidence>
<dbReference type="SMART" id="SM00054">
    <property type="entry name" value="EFh"/>
    <property type="match status" value="4"/>
</dbReference>
<dbReference type="AlphaFoldDB" id="A0A8B6D4H0"/>
<dbReference type="GO" id="GO:0016460">
    <property type="term" value="C:myosin II complex"/>
    <property type="evidence" value="ECO:0007669"/>
    <property type="project" value="TreeGrafter"/>
</dbReference>
<dbReference type="PROSITE" id="PS00018">
    <property type="entry name" value="EF_HAND_1"/>
    <property type="match status" value="1"/>
</dbReference>
<dbReference type="InterPro" id="IPR050230">
    <property type="entry name" value="CALM/Myosin/TropC-like"/>
</dbReference>
<organism evidence="6 7">
    <name type="scientific">Mytilus galloprovincialis</name>
    <name type="common">Mediterranean mussel</name>
    <dbReference type="NCBI Taxonomy" id="29158"/>
    <lineage>
        <taxon>Eukaryota</taxon>
        <taxon>Metazoa</taxon>
        <taxon>Spiralia</taxon>
        <taxon>Lophotrochozoa</taxon>
        <taxon>Mollusca</taxon>
        <taxon>Bivalvia</taxon>
        <taxon>Autobranchia</taxon>
        <taxon>Pteriomorphia</taxon>
        <taxon>Mytilida</taxon>
        <taxon>Mytiloidea</taxon>
        <taxon>Mytilidae</taxon>
        <taxon>Mytilinae</taxon>
        <taxon>Mytilus</taxon>
    </lineage>
</organism>
<keyword evidence="7" id="KW-1185">Reference proteome</keyword>
<feature type="region of interest" description="Disordered" evidence="4">
    <location>
        <begin position="1"/>
        <end position="60"/>
    </location>
</feature>
<feature type="domain" description="EF-hand" evidence="5">
    <location>
        <begin position="187"/>
        <end position="222"/>
    </location>
</feature>
<evidence type="ECO:0000256" key="3">
    <source>
        <dbReference type="ARBA" id="ARBA00023179"/>
    </source>
</evidence>
<dbReference type="PANTHER" id="PTHR23048">
    <property type="entry name" value="MYOSIN LIGHT CHAIN 1, 3"/>
    <property type="match status" value="1"/>
</dbReference>
<evidence type="ECO:0000313" key="7">
    <source>
        <dbReference type="Proteomes" id="UP000596742"/>
    </source>
</evidence>
<keyword evidence="2" id="KW-0106">Calcium</keyword>
<evidence type="ECO:0000256" key="1">
    <source>
        <dbReference type="ARBA" id="ARBA00022737"/>
    </source>
</evidence>
<dbReference type="InterPro" id="IPR002048">
    <property type="entry name" value="EF_hand_dom"/>
</dbReference>
<dbReference type="InterPro" id="IPR011992">
    <property type="entry name" value="EF-hand-dom_pair"/>
</dbReference>
<name>A0A8B6D4H0_MYTGA</name>
<gene>
    <name evidence="6" type="ORF">MGAL_10B081544</name>
</gene>
<protein>
    <recommendedName>
        <fullName evidence="5">EF-hand domain-containing protein</fullName>
    </recommendedName>
</protein>
<dbReference type="SUPFAM" id="SSF47473">
    <property type="entry name" value="EF-hand"/>
    <property type="match status" value="1"/>
</dbReference>
<dbReference type="Pfam" id="PF13499">
    <property type="entry name" value="EF-hand_7"/>
    <property type="match status" value="2"/>
</dbReference>
<dbReference type="OrthoDB" id="26525at2759"/>
<feature type="domain" description="EF-hand" evidence="5">
    <location>
        <begin position="151"/>
        <end position="186"/>
    </location>
</feature>
<dbReference type="InterPro" id="IPR018247">
    <property type="entry name" value="EF_Hand_1_Ca_BS"/>
</dbReference>
<evidence type="ECO:0000259" key="5">
    <source>
        <dbReference type="PROSITE" id="PS50222"/>
    </source>
</evidence>
<evidence type="ECO:0000313" key="6">
    <source>
        <dbReference type="EMBL" id="VDI14456.1"/>
    </source>
</evidence>
<dbReference type="FunFam" id="1.10.238.10:FF:000001">
    <property type="entry name" value="Calmodulin 1"/>
    <property type="match status" value="1"/>
</dbReference>
<dbReference type="PROSITE" id="PS50222">
    <property type="entry name" value="EF_HAND_2"/>
    <property type="match status" value="3"/>
</dbReference>
<proteinExistence type="predicted"/>
<feature type="compositionally biased region" description="Basic and acidic residues" evidence="4">
    <location>
        <begin position="1"/>
        <end position="27"/>
    </location>
</feature>
<dbReference type="GO" id="GO:0005509">
    <property type="term" value="F:calcium ion binding"/>
    <property type="evidence" value="ECO:0007669"/>
    <property type="project" value="InterPro"/>
</dbReference>
<dbReference type="CDD" id="cd00051">
    <property type="entry name" value="EFh"/>
    <property type="match status" value="1"/>
</dbReference>
<dbReference type="EMBL" id="UYJE01002870">
    <property type="protein sequence ID" value="VDI14456.1"/>
    <property type="molecule type" value="Genomic_DNA"/>
</dbReference>